<dbReference type="CDD" id="cd00392">
    <property type="entry name" value="Ribosomal_L13"/>
    <property type="match status" value="1"/>
</dbReference>
<evidence type="ECO:0000256" key="5">
    <source>
        <dbReference type="HAMAP-Rule" id="MF_01366"/>
    </source>
</evidence>
<keyword evidence="3 5" id="KW-0687">Ribonucleoprotein</keyword>
<proteinExistence type="inferred from homology"/>
<dbReference type="AlphaFoldDB" id="A0A3E3DV04"/>
<dbReference type="Proteomes" id="UP000261212">
    <property type="component" value="Unassembled WGS sequence"/>
</dbReference>
<dbReference type="RefSeq" id="WP_117532795.1">
    <property type="nucleotide sequence ID" value="NZ_CP176644.1"/>
</dbReference>
<dbReference type="FunFam" id="3.90.1180.10:FF:000001">
    <property type="entry name" value="50S ribosomal protein L13"/>
    <property type="match status" value="1"/>
</dbReference>
<dbReference type="Pfam" id="PF00572">
    <property type="entry name" value="Ribosomal_L13"/>
    <property type="match status" value="1"/>
</dbReference>
<dbReference type="PANTHER" id="PTHR11545:SF2">
    <property type="entry name" value="LARGE RIBOSOMAL SUBUNIT PROTEIN UL13M"/>
    <property type="match status" value="1"/>
</dbReference>
<evidence type="ECO:0000256" key="7">
    <source>
        <dbReference type="RuleBase" id="RU003878"/>
    </source>
</evidence>
<accession>A0A3E3DV04</accession>
<dbReference type="Gene3D" id="3.90.1180.10">
    <property type="entry name" value="Ribosomal protein L13"/>
    <property type="match status" value="1"/>
</dbReference>
<dbReference type="InterPro" id="IPR005823">
    <property type="entry name" value="Ribosomal_uL13_bac-type"/>
</dbReference>
<dbReference type="PROSITE" id="PS00783">
    <property type="entry name" value="RIBOSOMAL_L13"/>
    <property type="match status" value="1"/>
</dbReference>
<dbReference type="InterPro" id="IPR023563">
    <property type="entry name" value="Ribosomal_uL13_CS"/>
</dbReference>
<evidence type="ECO:0000256" key="2">
    <source>
        <dbReference type="ARBA" id="ARBA00022980"/>
    </source>
</evidence>
<dbReference type="GO" id="GO:0006412">
    <property type="term" value="P:translation"/>
    <property type="evidence" value="ECO:0007669"/>
    <property type="project" value="UniProtKB-UniRule"/>
</dbReference>
<comment type="function">
    <text evidence="5 7">This protein is one of the early assembly proteins of the 50S ribosomal subunit, although it is not seen to bind rRNA by itself. It is important during the early stages of 50S assembly.</text>
</comment>
<dbReference type="NCBIfam" id="TIGR01066">
    <property type="entry name" value="rplM_bact"/>
    <property type="match status" value="1"/>
</dbReference>
<evidence type="ECO:0000256" key="3">
    <source>
        <dbReference type="ARBA" id="ARBA00023274"/>
    </source>
</evidence>
<dbReference type="InterPro" id="IPR036899">
    <property type="entry name" value="Ribosomal_uL13_sf"/>
</dbReference>
<dbReference type="HAMAP" id="MF_01366">
    <property type="entry name" value="Ribosomal_uL13"/>
    <property type="match status" value="1"/>
</dbReference>
<dbReference type="EMBL" id="QUSM01000008">
    <property type="protein sequence ID" value="RGD73043.1"/>
    <property type="molecule type" value="Genomic_DNA"/>
</dbReference>
<dbReference type="SUPFAM" id="SSF52161">
    <property type="entry name" value="Ribosomal protein L13"/>
    <property type="match status" value="1"/>
</dbReference>
<comment type="caution">
    <text evidence="8">The sequence shown here is derived from an EMBL/GenBank/DDBJ whole genome shotgun (WGS) entry which is preliminary data.</text>
</comment>
<keyword evidence="2 5" id="KW-0689">Ribosomal protein</keyword>
<dbReference type="GO" id="GO:0022625">
    <property type="term" value="C:cytosolic large ribosomal subunit"/>
    <property type="evidence" value="ECO:0007669"/>
    <property type="project" value="TreeGrafter"/>
</dbReference>
<evidence type="ECO:0000256" key="4">
    <source>
        <dbReference type="ARBA" id="ARBA00035201"/>
    </source>
</evidence>
<dbReference type="PANTHER" id="PTHR11545">
    <property type="entry name" value="RIBOSOMAL PROTEIN L13"/>
    <property type="match status" value="1"/>
</dbReference>
<dbReference type="InterPro" id="IPR005822">
    <property type="entry name" value="Ribosomal_uL13"/>
</dbReference>
<gene>
    <name evidence="5 7" type="primary">rplM</name>
    <name evidence="8" type="ORF">DW687_11315</name>
</gene>
<dbReference type="GO" id="GO:0017148">
    <property type="term" value="P:negative regulation of translation"/>
    <property type="evidence" value="ECO:0007669"/>
    <property type="project" value="TreeGrafter"/>
</dbReference>
<sequence length="146" mass="16406">MLTKSTGIAKPQQIDKKWYVVDAEGKTLGRLCSEIAKVLTGKNKPCYTPNIDTGDYVIVINAEKIHLTGNKLLDKKYYRHTGYPGGRKEVAYKDLIANKPEFVIEKAVKGMLPKNKLGRQQIKKLKVYAGSEHEHAAQKPEVLNIK</sequence>
<reference evidence="8 9" key="1">
    <citation type="submission" date="2018-08" db="EMBL/GenBank/DDBJ databases">
        <title>A genome reference for cultivated species of the human gut microbiota.</title>
        <authorList>
            <person name="Zou Y."/>
            <person name="Xue W."/>
            <person name="Luo G."/>
        </authorList>
    </citation>
    <scope>NUCLEOTIDE SEQUENCE [LARGE SCALE GENOMIC DNA]</scope>
    <source>
        <strain evidence="8 9">AM25-6</strain>
    </source>
</reference>
<dbReference type="PIRSF" id="PIRSF002181">
    <property type="entry name" value="Ribosomal_L13"/>
    <property type="match status" value="1"/>
</dbReference>
<comment type="similarity">
    <text evidence="1 5 6">Belongs to the universal ribosomal protein uL13 family.</text>
</comment>
<comment type="subunit">
    <text evidence="5">Part of the 50S ribosomal subunit.</text>
</comment>
<dbReference type="GO" id="GO:0003735">
    <property type="term" value="F:structural constituent of ribosome"/>
    <property type="evidence" value="ECO:0007669"/>
    <property type="project" value="InterPro"/>
</dbReference>
<dbReference type="GO" id="GO:0003729">
    <property type="term" value="F:mRNA binding"/>
    <property type="evidence" value="ECO:0007669"/>
    <property type="project" value="UniProtKB-ARBA"/>
</dbReference>
<evidence type="ECO:0000256" key="1">
    <source>
        <dbReference type="ARBA" id="ARBA00006227"/>
    </source>
</evidence>
<evidence type="ECO:0000256" key="6">
    <source>
        <dbReference type="RuleBase" id="RU003877"/>
    </source>
</evidence>
<organism evidence="8 9">
    <name type="scientific">Anaerofustis stercorihominis</name>
    <dbReference type="NCBI Taxonomy" id="214853"/>
    <lineage>
        <taxon>Bacteria</taxon>
        <taxon>Bacillati</taxon>
        <taxon>Bacillota</taxon>
        <taxon>Clostridia</taxon>
        <taxon>Eubacteriales</taxon>
        <taxon>Eubacteriaceae</taxon>
        <taxon>Anaerofustis</taxon>
    </lineage>
</organism>
<evidence type="ECO:0000313" key="8">
    <source>
        <dbReference type="EMBL" id="RGD73043.1"/>
    </source>
</evidence>
<evidence type="ECO:0000313" key="9">
    <source>
        <dbReference type="Proteomes" id="UP000261212"/>
    </source>
</evidence>
<protein>
    <recommendedName>
        <fullName evidence="4 5">Large ribosomal subunit protein uL13</fullName>
    </recommendedName>
</protein>
<name>A0A3E3DV04_9FIRM</name>